<organism evidence="3 4">
    <name type="scientific">Mycena albidolilacea</name>
    <dbReference type="NCBI Taxonomy" id="1033008"/>
    <lineage>
        <taxon>Eukaryota</taxon>
        <taxon>Fungi</taxon>
        <taxon>Dikarya</taxon>
        <taxon>Basidiomycota</taxon>
        <taxon>Agaricomycotina</taxon>
        <taxon>Agaricomycetes</taxon>
        <taxon>Agaricomycetidae</taxon>
        <taxon>Agaricales</taxon>
        <taxon>Marasmiineae</taxon>
        <taxon>Mycenaceae</taxon>
        <taxon>Mycena</taxon>
    </lineage>
</organism>
<keyword evidence="1" id="KW-0175">Coiled coil</keyword>
<name>A0AAD6ZVS9_9AGAR</name>
<protein>
    <submittedName>
        <fullName evidence="3">Uncharacterized protein</fullName>
    </submittedName>
</protein>
<evidence type="ECO:0000313" key="4">
    <source>
        <dbReference type="Proteomes" id="UP001218218"/>
    </source>
</evidence>
<feature type="coiled-coil region" evidence="1">
    <location>
        <begin position="172"/>
        <end position="217"/>
    </location>
</feature>
<reference evidence="3" key="1">
    <citation type="submission" date="2023-03" db="EMBL/GenBank/DDBJ databases">
        <title>Massive genome expansion in bonnet fungi (Mycena s.s.) driven by repeated elements and novel gene families across ecological guilds.</title>
        <authorList>
            <consortium name="Lawrence Berkeley National Laboratory"/>
            <person name="Harder C.B."/>
            <person name="Miyauchi S."/>
            <person name="Viragh M."/>
            <person name="Kuo A."/>
            <person name="Thoen E."/>
            <person name="Andreopoulos B."/>
            <person name="Lu D."/>
            <person name="Skrede I."/>
            <person name="Drula E."/>
            <person name="Henrissat B."/>
            <person name="Morin E."/>
            <person name="Kohler A."/>
            <person name="Barry K."/>
            <person name="LaButti K."/>
            <person name="Morin E."/>
            <person name="Salamov A."/>
            <person name="Lipzen A."/>
            <person name="Mereny Z."/>
            <person name="Hegedus B."/>
            <person name="Baldrian P."/>
            <person name="Stursova M."/>
            <person name="Weitz H."/>
            <person name="Taylor A."/>
            <person name="Grigoriev I.V."/>
            <person name="Nagy L.G."/>
            <person name="Martin F."/>
            <person name="Kauserud H."/>
        </authorList>
    </citation>
    <scope>NUCLEOTIDE SEQUENCE</scope>
    <source>
        <strain evidence="3">CBHHK002</strain>
    </source>
</reference>
<dbReference type="AlphaFoldDB" id="A0AAD6ZVS9"/>
<gene>
    <name evidence="3" type="ORF">DFH08DRAFT_241220</name>
</gene>
<comment type="caution">
    <text evidence="3">The sequence shown here is derived from an EMBL/GenBank/DDBJ whole genome shotgun (WGS) entry which is preliminary data.</text>
</comment>
<sequence length="483" mass="52431">MSAIALRLRLELCGSTRIPRLASSDIYRWLVRLAPLDTLLMNRSVNVQRSASSQSPVTPPRRIARPPLSPKNNQDLRRHHIPPRNISDAQSLAHANSHLIHERLQQNHNRLQVQLHARPPAAESVGPVKAFLDTTFRTYASRIQTEFTSLRAACARAVQREQHQTAQIRSTCARLARERDVAEEKLRVLLDRRAAAAATKKRTRAEVEKEDEAAEAETMGLLYPLSPVSPLQMPTQSPPPRLLSPFVLAARRSPSRTPNLEDTTGFDLTIRADSLPHPFKKRRTSASPEPASGTASGEATVIVTKERQTCPPAGFGECDMELESESESDDTSSEADSASTSATSHSQHSSRAASSSPPAEVPSTSSLQKRPIPASPAKAHLPLECVDIMYLPTDDKLVCRVCLLAASGSGSSKPTSGARGPIKAFLPGASWDMLRRHCEETHADACRDVVGLGQAGVQELRRRLGLAGSAQPEAPLAPPPTSC</sequence>
<proteinExistence type="predicted"/>
<feature type="compositionally biased region" description="Low complexity" evidence="2">
    <location>
        <begin position="334"/>
        <end position="366"/>
    </location>
</feature>
<keyword evidence="4" id="KW-1185">Reference proteome</keyword>
<evidence type="ECO:0000256" key="2">
    <source>
        <dbReference type="SAM" id="MobiDB-lite"/>
    </source>
</evidence>
<feature type="region of interest" description="Disordered" evidence="2">
    <location>
        <begin position="253"/>
        <end position="375"/>
    </location>
</feature>
<feature type="compositionally biased region" description="Acidic residues" evidence="2">
    <location>
        <begin position="318"/>
        <end position="333"/>
    </location>
</feature>
<feature type="compositionally biased region" description="Polar residues" evidence="2">
    <location>
        <begin position="47"/>
        <end position="56"/>
    </location>
</feature>
<evidence type="ECO:0000313" key="3">
    <source>
        <dbReference type="EMBL" id="KAJ7342598.1"/>
    </source>
</evidence>
<feature type="region of interest" description="Disordered" evidence="2">
    <location>
        <begin position="47"/>
        <end position="81"/>
    </location>
</feature>
<dbReference type="Proteomes" id="UP001218218">
    <property type="component" value="Unassembled WGS sequence"/>
</dbReference>
<dbReference type="EMBL" id="JARIHO010000025">
    <property type="protein sequence ID" value="KAJ7342598.1"/>
    <property type="molecule type" value="Genomic_DNA"/>
</dbReference>
<accession>A0AAD6ZVS9</accession>
<evidence type="ECO:0000256" key="1">
    <source>
        <dbReference type="SAM" id="Coils"/>
    </source>
</evidence>